<dbReference type="GO" id="GO:0005524">
    <property type="term" value="F:ATP binding"/>
    <property type="evidence" value="ECO:0007669"/>
    <property type="project" value="UniProtKB-KW"/>
</dbReference>
<dbReference type="InterPro" id="IPR002789">
    <property type="entry name" value="HerA_central"/>
</dbReference>
<dbReference type="PANTHER" id="PTHR42957:SF1">
    <property type="entry name" value="HELICASE MJ1565-RELATED"/>
    <property type="match status" value="1"/>
</dbReference>
<comment type="caution">
    <text evidence="2">The sequence shown here is derived from an EMBL/GenBank/DDBJ whole genome shotgun (WGS) entry which is preliminary data.</text>
</comment>
<dbReference type="InterPro" id="IPR008571">
    <property type="entry name" value="HerA-like"/>
</dbReference>
<evidence type="ECO:0000313" key="3">
    <source>
        <dbReference type="Proteomes" id="UP001212401"/>
    </source>
</evidence>
<dbReference type="Pfam" id="PF01935">
    <property type="entry name" value="DUF87"/>
    <property type="match status" value="1"/>
</dbReference>
<dbReference type="EMBL" id="JAKHPH010000004">
    <property type="protein sequence ID" value="MCZ3667154.1"/>
    <property type="molecule type" value="Genomic_DNA"/>
</dbReference>
<dbReference type="SUPFAM" id="SSF52540">
    <property type="entry name" value="P-loop containing nucleoside triphosphate hydrolases"/>
    <property type="match status" value="1"/>
</dbReference>
<dbReference type="RefSeq" id="WP_269295810.1">
    <property type="nucleotide sequence ID" value="NZ_CAYKQK010000020.1"/>
</dbReference>
<keyword evidence="2" id="KW-0547">Nucleotide-binding</keyword>
<organism evidence="2 3">
    <name type="scientific">Limosilactobacillus vaginalis</name>
    <dbReference type="NCBI Taxonomy" id="1633"/>
    <lineage>
        <taxon>Bacteria</taxon>
        <taxon>Bacillati</taxon>
        <taxon>Bacillota</taxon>
        <taxon>Bacilli</taxon>
        <taxon>Lactobacillales</taxon>
        <taxon>Lactobacillaceae</taxon>
        <taxon>Limosilactobacillus</taxon>
    </lineage>
</organism>
<keyword evidence="2" id="KW-0067">ATP-binding</keyword>
<dbReference type="InterPro" id="IPR027417">
    <property type="entry name" value="P-loop_NTPase"/>
</dbReference>
<dbReference type="AlphaFoldDB" id="A0AAW5WRT2"/>
<gene>
    <name evidence="2" type="ORF">L2724_02480</name>
</gene>
<name>A0AAW5WRT2_9LACO</name>
<reference evidence="2" key="1">
    <citation type="submission" date="2022-01" db="EMBL/GenBank/DDBJ databases">
        <title>VMRC isolate genome collection.</title>
        <authorList>
            <person name="France M."/>
            <person name="Rutt L."/>
            <person name="Humphrys M."/>
            <person name="Ravel J."/>
        </authorList>
    </citation>
    <scope>NUCLEOTIDE SEQUENCE</scope>
    <source>
        <strain evidence="2">C0048A1</strain>
    </source>
</reference>
<accession>A0AAW5WRT2</accession>
<dbReference type="PANTHER" id="PTHR42957">
    <property type="entry name" value="HELICASE MJ1565-RELATED"/>
    <property type="match status" value="1"/>
</dbReference>
<dbReference type="Proteomes" id="UP001212401">
    <property type="component" value="Unassembled WGS sequence"/>
</dbReference>
<evidence type="ECO:0000259" key="1">
    <source>
        <dbReference type="Pfam" id="PF01935"/>
    </source>
</evidence>
<proteinExistence type="predicted"/>
<feature type="domain" description="Helicase HerA central" evidence="1">
    <location>
        <begin position="17"/>
        <end position="263"/>
    </location>
</feature>
<evidence type="ECO:0000313" key="2">
    <source>
        <dbReference type="EMBL" id="MCZ3667154.1"/>
    </source>
</evidence>
<sequence length="400" mass="45395">MTQTTFATTIAGKPVKDIHSLVAHHLLVVGQTGSGKTTSTLSLLDQLQRTNYTTIIFDPTGEYSKLPNSVTYKLGENAYLEAGQLSAHQLREALQISGSPLLNDKLSQAVDALRIQQNLVRIRKPYVKIGVPIADYQKQLAKLSNWSRSFAPQQLAEQLIEEFVIPYSDERANYALLGQQYDRQTINHEWNAIATIRQRLASDAFRVLFDPEPHPGIFKTELNFVIKMFLEHRSSHRTLVIDLSKLKQYEESQRVVISLLLKNLLAARLQKPNSFPVNIVLDEAHRYLPRDEHQLADNGIFQVLREGRKVGLSMTLITQSPLDLPARLRSQFANLLLHHLTSPEELSSLAIADEIDLHEISQLSTGEAVLSLANEPQRKINVNLPKWWENNHDRNEENEN</sequence>
<protein>
    <submittedName>
        <fullName evidence="2">ATP-binding protein</fullName>
    </submittedName>
</protein>
<dbReference type="Gene3D" id="3.40.50.300">
    <property type="entry name" value="P-loop containing nucleotide triphosphate hydrolases"/>
    <property type="match status" value="2"/>
</dbReference>